<dbReference type="Proteomes" id="UP000886523">
    <property type="component" value="Unassembled WGS sequence"/>
</dbReference>
<organism evidence="1 2">
    <name type="scientific">Hydnum rufescens UP504</name>
    <dbReference type="NCBI Taxonomy" id="1448309"/>
    <lineage>
        <taxon>Eukaryota</taxon>
        <taxon>Fungi</taxon>
        <taxon>Dikarya</taxon>
        <taxon>Basidiomycota</taxon>
        <taxon>Agaricomycotina</taxon>
        <taxon>Agaricomycetes</taxon>
        <taxon>Cantharellales</taxon>
        <taxon>Hydnaceae</taxon>
        <taxon>Hydnum</taxon>
    </lineage>
</organism>
<keyword evidence="2" id="KW-1185">Reference proteome</keyword>
<dbReference type="AlphaFoldDB" id="A0A9P6DWY8"/>
<dbReference type="EMBL" id="MU128935">
    <property type="protein sequence ID" value="KAF9516892.1"/>
    <property type="molecule type" value="Genomic_DNA"/>
</dbReference>
<proteinExistence type="predicted"/>
<feature type="non-terminal residue" evidence="1">
    <location>
        <position position="78"/>
    </location>
</feature>
<evidence type="ECO:0000313" key="2">
    <source>
        <dbReference type="Proteomes" id="UP000886523"/>
    </source>
</evidence>
<sequence length="78" mass="9008">MCFSRKQVSKEAREQNELLQVAFVNQAAELIPNPDMLLCVDESSKDDHTVARRWGYSRVGTRCIVREPFVHGKRFSIL</sequence>
<gene>
    <name evidence="1" type="ORF">BS47DRAFT_1314739</name>
</gene>
<protein>
    <recommendedName>
        <fullName evidence="3">Transposase</fullName>
    </recommendedName>
</protein>
<name>A0A9P6DWY8_9AGAM</name>
<evidence type="ECO:0000313" key="1">
    <source>
        <dbReference type="EMBL" id="KAF9516892.1"/>
    </source>
</evidence>
<dbReference type="OrthoDB" id="3012036at2759"/>
<reference evidence="1" key="1">
    <citation type="journal article" date="2020" name="Nat. Commun.">
        <title>Large-scale genome sequencing of mycorrhizal fungi provides insights into the early evolution of symbiotic traits.</title>
        <authorList>
            <person name="Miyauchi S."/>
            <person name="Kiss E."/>
            <person name="Kuo A."/>
            <person name="Drula E."/>
            <person name="Kohler A."/>
            <person name="Sanchez-Garcia M."/>
            <person name="Morin E."/>
            <person name="Andreopoulos B."/>
            <person name="Barry K.W."/>
            <person name="Bonito G."/>
            <person name="Buee M."/>
            <person name="Carver A."/>
            <person name="Chen C."/>
            <person name="Cichocki N."/>
            <person name="Clum A."/>
            <person name="Culley D."/>
            <person name="Crous P.W."/>
            <person name="Fauchery L."/>
            <person name="Girlanda M."/>
            <person name="Hayes R.D."/>
            <person name="Keri Z."/>
            <person name="LaButti K."/>
            <person name="Lipzen A."/>
            <person name="Lombard V."/>
            <person name="Magnuson J."/>
            <person name="Maillard F."/>
            <person name="Murat C."/>
            <person name="Nolan M."/>
            <person name="Ohm R.A."/>
            <person name="Pangilinan J."/>
            <person name="Pereira M.F."/>
            <person name="Perotto S."/>
            <person name="Peter M."/>
            <person name="Pfister S."/>
            <person name="Riley R."/>
            <person name="Sitrit Y."/>
            <person name="Stielow J.B."/>
            <person name="Szollosi G."/>
            <person name="Zifcakova L."/>
            <person name="Stursova M."/>
            <person name="Spatafora J.W."/>
            <person name="Tedersoo L."/>
            <person name="Vaario L.M."/>
            <person name="Yamada A."/>
            <person name="Yan M."/>
            <person name="Wang P."/>
            <person name="Xu J."/>
            <person name="Bruns T."/>
            <person name="Baldrian P."/>
            <person name="Vilgalys R."/>
            <person name="Dunand C."/>
            <person name="Henrissat B."/>
            <person name="Grigoriev I.V."/>
            <person name="Hibbett D."/>
            <person name="Nagy L.G."/>
            <person name="Martin F.M."/>
        </authorList>
    </citation>
    <scope>NUCLEOTIDE SEQUENCE</scope>
    <source>
        <strain evidence="1">UP504</strain>
    </source>
</reference>
<accession>A0A9P6DWY8</accession>
<comment type="caution">
    <text evidence="1">The sequence shown here is derived from an EMBL/GenBank/DDBJ whole genome shotgun (WGS) entry which is preliminary data.</text>
</comment>
<evidence type="ECO:0008006" key="3">
    <source>
        <dbReference type="Google" id="ProtNLM"/>
    </source>
</evidence>